<name>K4HXN7_PORTR</name>
<dbReference type="EMBL" id="JQ728433">
    <property type="protein sequence ID" value="AFU61588.1"/>
    <property type="molecule type" value="Genomic_DNA"/>
</dbReference>
<dbReference type="PROSITE" id="PS51390">
    <property type="entry name" value="WAP"/>
    <property type="match status" value="1"/>
</dbReference>
<accession>K4HXN7</accession>
<dbReference type="EMBL" id="JQ728425">
    <property type="protein sequence ID" value="AFU61580.1"/>
    <property type="molecule type" value="Genomic_DNA"/>
</dbReference>
<dbReference type="AlphaFoldDB" id="K4HXN7"/>
<dbReference type="Gene3D" id="4.10.75.10">
    <property type="entry name" value="Elafin-like"/>
    <property type="match status" value="1"/>
</dbReference>
<feature type="domain" description="WAP" evidence="2">
    <location>
        <begin position="58"/>
        <end position="113"/>
    </location>
</feature>
<evidence type="ECO:0000256" key="1">
    <source>
        <dbReference type="SAM" id="SignalP"/>
    </source>
</evidence>
<reference evidence="3" key="1">
    <citation type="journal article" date="2012" name="Fish Shellfish Immunol.">
        <title>Crustins from eyestalk cDNA library of swimming crab Portunus trituberculatus: Molecular characterization, genomic organization and expression analysis.</title>
        <authorList>
            <person name="Cui Z."/>
            <person name="Song C."/>
            <person name="Liu Y."/>
            <person name="Wang S."/>
            <person name="Li Q."/>
            <person name="Li X."/>
        </authorList>
    </citation>
    <scope>NUCLEOTIDE SEQUENCE</scope>
</reference>
<dbReference type="SUPFAM" id="SSF57256">
    <property type="entry name" value="Elafin-like"/>
    <property type="match status" value="1"/>
</dbReference>
<dbReference type="OrthoDB" id="6358465at2759"/>
<feature type="signal peptide" evidence="1">
    <location>
        <begin position="1"/>
        <end position="20"/>
    </location>
</feature>
<proteinExistence type="predicted"/>
<evidence type="ECO:0000313" key="3">
    <source>
        <dbReference type="EMBL" id="AFU61588.1"/>
    </source>
</evidence>
<sequence>MLRIVTVALLVLVALKDAEAGTPPISDSCRHWCPRAGYPPGEAFYCCDRGIGTIGDKFDSHPGKCPDRPFCPKNEYLRIGPRPTVCAHDGQCKRHEKCCTDACLNHHTCLIADPH</sequence>
<evidence type="ECO:0000259" key="2">
    <source>
        <dbReference type="PROSITE" id="PS51390"/>
    </source>
</evidence>
<keyword evidence="1" id="KW-0732">Signal</keyword>
<dbReference type="InterPro" id="IPR008197">
    <property type="entry name" value="WAP_dom"/>
</dbReference>
<dbReference type="Pfam" id="PF00095">
    <property type="entry name" value="WAP"/>
    <property type="match status" value="1"/>
</dbReference>
<organism evidence="3">
    <name type="scientific">Portunus trituberculatus</name>
    <name type="common">Swimming crab</name>
    <name type="synonym">Neptunus trituberculatus</name>
    <dbReference type="NCBI Taxonomy" id="210409"/>
    <lineage>
        <taxon>Eukaryota</taxon>
        <taxon>Metazoa</taxon>
        <taxon>Ecdysozoa</taxon>
        <taxon>Arthropoda</taxon>
        <taxon>Crustacea</taxon>
        <taxon>Multicrustacea</taxon>
        <taxon>Malacostraca</taxon>
        <taxon>Eumalacostraca</taxon>
        <taxon>Eucarida</taxon>
        <taxon>Decapoda</taxon>
        <taxon>Pleocyemata</taxon>
        <taxon>Brachyura</taxon>
        <taxon>Eubrachyura</taxon>
        <taxon>Portunoidea</taxon>
        <taxon>Portunidae</taxon>
        <taxon>Portuninae</taxon>
        <taxon>Portunus</taxon>
    </lineage>
</organism>
<protein>
    <submittedName>
        <fullName evidence="3">Crustin 3</fullName>
    </submittedName>
</protein>
<dbReference type="GO" id="GO:0030414">
    <property type="term" value="F:peptidase inhibitor activity"/>
    <property type="evidence" value="ECO:0007669"/>
    <property type="project" value="InterPro"/>
</dbReference>
<dbReference type="InterPro" id="IPR036645">
    <property type="entry name" value="Elafin-like_sf"/>
</dbReference>
<feature type="chain" id="PRO_5007681139" evidence="1">
    <location>
        <begin position="21"/>
        <end position="115"/>
    </location>
</feature>
<dbReference type="GO" id="GO:0005576">
    <property type="term" value="C:extracellular region"/>
    <property type="evidence" value="ECO:0007669"/>
    <property type="project" value="InterPro"/>
</dbReference>